<dbReference type="Proteomes" id="UP001548590">
    <property type="component" value="Unassembled WGS sequence"/>
</dbReference>
<keyword evidence="3" id="KW-1003">Cell membrane</keyword>
<dbReference type="PANTHER" id="PTHR30558:SF7">
    <property type="entry name" value="TOL-PAL SYSTEM PROTEIN TOLR"/>
    <property type="match status" value="1"/>
</dbReference>
<name>A0ABV2CNI2_9RHOO</name>
<keyword evidence="7 11" id="KW-1133">Transmembrane helix</keyword>
<keyword evidence="10" id="KW-0653">Protein transport</keyword>
<evidence type="ECO:0000256" key="4">
    <source>
        <dbReference type="ARBA" id="ARBA00022519"/>
    </source>
</evidence>
<keyword evidence="10" id="KW-0813">Transport</keyword>
<keyword evidence="5" id="KW-0132">Cell division</keyword>
<dbReference type="NCBIfam" id="TIGR02801">
    <property type="entry name" value="tolR"/>
    <property type="match status" value="1"/>
</dbReference>
<evidence type="ECO:0000256" key="1">
    <source>
        <dbReference type="ARBA" id="ARBA00004162"/>
    </source>
</evidence>
<evidence type="ECO:0000256" key="9">
    <source>
        <dbReference type="ARBA" id="ARBA00023306"/>
    </source>
</evidence>
<dbReference type="RefSeq" id="WP_345925557.1">
    <property type="nucleotide sequence ID" value="NZ_JBDIVF010000002.1"/>
</dbReference>
<dbReference type="Gene3D" id="3.30.420.270">
    <property type="match status" value="1"/>
</dbReference>
<accession>A0ABV2CNI2</accession>
<keyword evidence="9" id="KW-0131">Cell cycle</keyword>
<protein>
    <submittedName>
        <fullName evidence="12">Protein TolR</fullName>
    </submittedName>
</protein>
<dbReference type="InterPro" id="IPR014168">
    <property type="entry name" value="Tol-Pal_TolR"/>
</dbReference>
<evidence type="ECO:0000256" key="2">
    <source>
        <dbReference type="ARBA" id="ARBA00005811"/>
    </source>
</evidence>
<dbReference type="EMBL" id="JBEWLZ010000003">
    <property type="protein sequence ID" value="MET1489398.1"/>
    <property type="molecule type" value="Genomic_DNA"/>
</dbReference>
<feature type="transmembrane region" description="Helical" evidence="11">
    <location>
        <begin position="12"/>
        <end position="33"/>
    </location>
</feature>
<proteinExistence type="inferred from homology"/>
<evidence type="ECO:0000256" key="3">
    <source>
        <dbReference type="ARBA" id="ARBA00022475"/>
    </source>
</evidence>
<sequence>MRQRRVMNQINVVPYIDVMLVLLVIFMVTAPMMPSGTVDLPSVSKASQVKTDPLKISVRGMDRYDFVDDKTQTRLPSVSEESLLEKLRDAQTENPDRAVVIEAEKSVRYEAVMKVMDLLQRNNISKVGLLVKPAQ</sequence>
<evidence type="ECO:0000313" key="13">
    <source>
        <dbReference type="Proteomes" id="UP001548590"/>
    </source>
</evidence>
<keyword evidence="4" id="KW-0997">Cell inner membrane</keyword>
<comment type="similarity">
    <text evidence="2 10">Belongs to the ExbD/TolR family.</text>
</comment>
<dbReference type="PANTHER" id="PTHR30558">
    <property type="entry name" value="EXBD MEMBRANE COMPONENT OF PMF-DRIVEN MACROMOLECULE IMPORT SYSTEM"/>
    <property type="match status" value="1"/>
</dbReference>
<reference evidence="12 13" key="1">
    <citation type="submission" date="2024-07" db="EMBL/GenBank/DDBJ databases">
        <title>Uliginosibacterium paludis KCTC:42655.</title>
        <authorList>
            <person name="Kim M.K."/>
        </authorList>
    </citation>
    <scope>NUCLEOTIDE SEQUENCE [LARGE SCALE GENOMIC DNA]</scope>
    <source>
        <strain evidence="12 13">KCTC 42655</strain>
    </source>
</reference>
<evidence type="ECO:0000256" key="8">
    <source>
        <dbReference type="ARBA" id="ARBA00023136"/>
    </source>
</evidence>
<evidence type="ECO:0000313" key="12">
    <source>
        <dbReference type="EMBL" id="MET1489398.1"/>
    </source>
</evidence>
<evidence type="ECO:0000256" key="10">
    <source>
        <dbReference type="RuleBase" id="RU003879"/>
    </source>
</evidence>
<comment type="caution">
    <text evidence="12">The sequence shown here is derived from an EMBL/GenBank/DDBJ whole genome shotgun (WGS) entry which is preliminary data.</text>
</comment>
<dbReference type="Pfam" id="PF02472">
    <property type="entry name" value="ExbD"/>
    <property type="match status" value="1"/>
</dbReference>
<keyword evidence="6 10" id="KW-0812">Transmembrane</keyword>
<organism evidence="12 13">
    <name type="scientific">Uliginosibacterium paludis</name>
    <dbReference type="NCBI Taxonomy" id="1615952"/>
    <lineage>
        <taxon>Bacteria</taxon>
        <taxon>Pseudomonadati</taxon>
        <taxon>Pseudomonadota</taxon>
        <taxon>Betaproteobacteria</taxon>
        <taxon>Rhodocyclales</taxon>
        <taxon>Zoogloeaceae</taxon>
        <taxon>Uliginosibacterium</taxon>
    </lineage>
</organism>
<evidence type="ECO:0000256" key="5">
    <source>
        <dbReference type="ARBA" id="ARBA00022618"/>
    </source>
</evidence>
<evidence type="ECO:0000256" key="11">
    <source>
        <dbReference type="SAM" id="Phobius"/>
    </source>
</evidence>
<keyword evidence="8 11" id="KW-0472">Membrane</keyword>
<evidence type="ECO:0000256" key="7">
    <source>
        <dbReference type="ARBA" id="ARBA00022989"/>
    </source>
</evidence>
<gene>
    <name evidence="12" type="primary">tolR</name>
    <name evidence="12" type="ORF">ABVT11_06135</name>
</gene>
<dbReference type="InterPro" id="IPR003400">
    <property type="entry name" value="ExbD"/>
</dbReference>
<comment type="subcellular location">
    <subcellularLocation>
        <location evidence="1">Cell membrane</location>
        <topology evidence="1">Single-pass membrane protein</topology>
    </subcellularLocation>
    <subcellularLocation>
        <location evidence="10">Cell membrane</location>
        <topology evidence="10">Single-pass type II membrane protein</topology>
    </subcellularLocation>
</comment>
<evidence type="ECO:0000256" key="6">
    <source>
        <dbReference type="ARBA" id="ARBA00022692"/>
    </source>
</evidence>
<keyword evidence="13" id="KW-1185">Reference proteome</keyword>